<dbReference type="GO" id="GO:0005615">
    <property type="term" value="C:extracellular space"/>
    <property type="evidence" value="ECO:0007669"/>
    <property type="project" value="UniProtKB-KW"/>
</dbReference>
<evidence type="ECO:0000256" key="2">
    <source>
        <dbReference type="ARBA" id="ARBA00006050"/>
    </source>
</evidence>
<dbReference type="Gene3D" id="1.20.1250.70">
    <property type="entry name" value="Interleukin-15/Interleukin-21"/>
    <property type="match status" value="1"/>
</dbReference>
<keyword evidence="9" id="KW-1185">Reference proteome</keyword>
<dbReference type="GO" id="GO:0005125">
    <property type="term" value="F:cytokine activity"/>
    <property type="evidence" value="ECO:0007669"/>
    <property type="project" value="UniProtKB-KW"/>
</dbReference>
<dbReference type="PANTHER" id="PTHR14356">
    <property type="entry name" value="INTERLEUKIN-15-RELATED"/>
    <property type="match status" value="1"/>
</dbReference>
<organism evidence="8 9">
    <name type="scientific">Esox lucius</name>
    <name type="common">Northern pike</name>
    <dbReference type="NCBI Taxonomy" id="8010"/>
    <lineage>
        <taxon>Eukaryota</taxon>
        <taxon>Metazoa</taxon>
        <taxon>Chordata</taxon>
        <taxon>Craniata</taxon>
        <taxon>Vertebrata</taxon>
        <taxon>Euteleostomi</taxon>
        <taxon>Actinopterygii</taxon>
        <taxon>Neopterygii</taxon>
        <taxon>Teleostei</taxon>
        <taxon>Protacanthopterygii</taxon>
        <taxon>Esociformes</taxon>
        <taxon>Esocidae</taxon>
        <taxon>Esox</taxon>
    </lineage>
</organism>
<dbReference type="GO" id="GO:0042119">
    <property type="term" value="P:neutrophil activation"/>
    <property type="evidence" value="ECO:0007669"/>
    <property type="project" value="TreeGrafter"/>
</dbReference>
<dbReference type="PRINTS" id="PR01930">
    <property type="entry name" value="INTRLEUKIN15"/>
</dbReference>
<dbReference type="PANTHER" id="PTHR14356:SF3">
    <property type="entry name" value="INTERLEUKIN-15"/>
    <property type="match status" value="1"/>
</dbReference>
<evidence type="ECO:0000313" key="8">
    <source>
        <dbReference type="Ensembl" id="ENSELUP00000014892.1"/>
    </source>
</evidence>
<evidence type="ECO:0000256" key="5">
    <source>
        <dbReference type="ARBA" id="ARBA00022729"/>
    </source>
</evidence>
<keyword evidence="3 7" id="KW-0202">Cytokine</keyword>
<gene>
    <name evidence="8" type="primary">IL15</name>
</gene>
<dbReference type="Pfam" id="PF02372">
    <property type="entry name" value="IL15"/>
    <property type="match status" value="1"/>
</dbReference>
<evidence type="ECO:0000256" key="1">
    <source>
        <dbReference type="ARBA" id="ARBA00004613"/>
    </source>
</evidence>
<dbReference type="GO" id="GO:0005126">
    <property type="term" value="F:cytokine receptor binding"/>
    <property type="evidence" value="ECO:0007669"/>
    <property type="project" value="InterPro"/>
</dbReference>
<name>A0A3P8YE88_ESOLU</name>
<dbReference type="Ensembl" id="ENSELUT00000023832.3">
    <property type="protein sequence ID" value="ENSELUP00000014892.1"/>
    <property type="gene ID" value="ENSELUG00000014904.3"/>
</dbReference>
<comment type="subcellular location">
    <subcellularLocation>
        <location evidence="1">Secreted</location>
    </subcellularLocation>
</comment>
<dbReference type="GO" id="GO:0001819">
    <property type="term" value="P:positive regulation of cytokine production"/>
    <property type="evidence" value="ECO:0007669"/>
    <property type="project" value="TreeGrafter"/>
</dbReference>
<reference evidence="9" key="1">
    <citation type="journal article" date="2014" name="PLoS ONE">
        <title>The genome and linkage map of the northern pike (Esox lucius): conserved synteny revealed between the salmonid sister group and the Neoteleostei.</title>
        <authorList>
            <person name="Rondeau E.B."/>
            <person name="Minkley D.R."/>
            <person name="Leong J.S."/>
            <person name="Messmer A.M."/>
            <person name="Jantzen J.R."/>
            <person name="von Schalburg K.R."/>
            <person name="Lemon C."/>
            <person name="Bird N.H."/>
            <person name="Koop B.F."/>
        </authorList>
    </citation>
    <scope>NUCLEOTIDE SEQUENCE</scope>
</reference>
<reference evidence="8" key="4">
    <citation type="submission" date="2025-09" db="UniProtKB">
        <authorList>
            <consortium name="Ensembl"/>
        </authorList>
    </citation>
    <scope>IDENTIFICATION</scope>
</reference>
<dbReference type="Proteomes" id="UP000265140">
    <property type="component" value="Chromosome 25"/>
</dbReference>
<dbReference type="InterPro" id="IPR003443">
    <property type="entry name" value="IL-15/IL-21_fam"/>
</dbReference>
<keyword evidence="6" id="KW-1015">Disulfide bond</keyword>
<dbReference type="Bgee" id="ENSELUG00000014904">
    <property type="expression patterns" value="Expressed in pharyngeal gill and 15 other cell types or tissues"/>
</dbReference>
<dbReference type="STRING" id="8010.ENSELUP00000014892"/>
<dbReference type="GO" id="GO:0006955">
    <property type="term" value="P:immune response"/>
    <property type="evidence" value="ECO:0007669"/>
    <property type="project" value="InterPro"/>
</dbReference>
<protein>
    <recommendedName>
        <fullName evidence="7">Interleukin</fullName>
    </recommendedName>
</protein>
<evidence type="ECO:0000313" key="9">
    <source>
        <dbReference type="Proteomes" id="UP000265140"/>
    </source>
</evidence>
<accession>A0A3P8YE88</accession>
<sequence length="191" mass="21841">MLQNKSSSCSNLAQIQHPTTHYVEHIKSNRFTARPPRGNFELGHLLHNPDTCFSSHSCLVAITCMPLANANGTEKIGRSHIMEVQQMLDLLKSTIENSNASLYSPTNDEIQANCTFKFMHCYLLELEVILIETFDKHETTRTEIHHMKKLLERQQQFNSSTCLPCEAQTVANSTTFLKNFEFLLKRINNTL</sequence>
<keyword evidence="4" id="KW-0964">Secreted</keyword>
<dbReference type="InterPro" id="IPR020439">
    <property type="entry name" value="IL-15"/>
</dbReference>
<evidence type="ECO:0000256" key="6">
    <source>
        <dbReference type="ARBA" id="ARBA00023157"/>
    </source>
</evidence>
<dbReference type="AlphaFoldDB" id="A0A3P8YE88"/>
<comment type="similarity">
    <text evidence="2 7">Belongs to the IL-15/IL-21 family.</text>
</comment>
<dbReference type="InParanoid" id="A0A3P8YE88"/>
<keyword evidence="5" id="KW-0732">Signal</keyword>
<dbReference type="GO" id="GO:0042102">
    <property type="term" value="P:positive regulation of T cell proliferation"/>
    <property type="evidence" value="ECO:0007669"/>
    <property type="project" value="TreeGrafter"/>
</dbReference>
<dbReference type="GO" id="GO:0050778">
    <property type="term" value="P:positive regulation of immune response"/>
    <property type="evidence" value="ECO:0007669"/>
    <property type="project" value="TreeGrafter"/>
</dbReference>
<dbReference type="FunCoup" id="A0A3P8YE88">
    <property type="interactions" value="16"/>
</dbReference>
<evidence type="ECO:0000256" key="3">
    <source>
        <dbReference type="ARBA" id="ARBA00022514"/>
    </source>
</evidence>
<reference evidence="8" key="3">
    <citation type="submission" date="2025-08" db="UniProtKB">
        <authorList>
            <consortium name="Ensembl"/>
        </authorList>
    </citation>
    <scope>IDENTIFICATION</scope>
</reference>
<dbReference type="SUPFAM" id="SSF47266">
    <property type="entry name" value="4-helical cytokines"/>
    <property type="match status" value="1"/>
</dbReference>
<reference evidence="8" key="2">
    <citation type="submission" date="2020-02" db="EMBL/GenBank/DDBJ databases">
        <title>Esox lucius (northern pike) genome, fEsoLuc1, primary haplotype.</title>
        <authorList>
            <person name="Myers G."/>
            <person name="Karagic N."/>
            <person name="Meyer A."/>
            <person name="Pippel M."/>
            <person name="Reichard M."/>
            <person name="Winkler S."/>
            <person name="Tracey A."/>
            <person name="Sims Y."/>
            <person name="Howe K."/>
            <person name="Rhie A."/>
            <person name="Formenti G."/>
            <person name="Durbin R."/>
            <person name="Fedrigo O."/>
            <person name="Jarvis E.D."/>
        </authorList>
    </citation>
    <scope>NUCLEOTIDE SEQUENCE [LARGE SCALE GENOMIC DNA]</scope>
</reference>
<evidence type="ECO:0000256" key="7">
    <source>
        <dbReference type="RuleBase" id="RU003453"/>
    </source>
</evidence>
<dbReference type="InterPro" id="IPR009079">
    <property type="entry name" value="4_helix_cytokine-like_core"/>
</dbReference>
<proteinExistence type="inferred from homology"/>
<evidence type="ECO:0000256" key="4">
    <source>
        <dbReference type="ARBA" id="ARBA00022525"/>
    </source>
</evidence>
<dbReference type="GeneTree" id="ENSGT00940000178396"/>